<gene>
    <name evidence="1" type="ORF">H4Q32_003391</name>
</gene>
<organism evidence="1 2">
    <name type="scientific">Labeo rohita</name>
    <name type="common">Indian major carp</name>
    <name type="synonym">Cyprinus rohita</name>
    <dbReference type="NCBI Taxonomy" id="84645"/>
    <lineage>
        <taxon>Eukaryota</taxon>
        <taxon>Metazoa</taxon>
        <taxon>Chordata</taxon>
        <taxon>Craniata</taxon>
        <taxon>Vertebrata</taxon>
        <taxon>Euteleostomi</taxon>
        <taxon>Actinopterygii</taxon>
        <taxon>Neopterygii</taxon>
        <taxon>Teleostei</taxon>
        <taxon>Ostariophysi</taxon>
        <taxon>Cypriniformes</taxon>
        <taxon>Cyprinidae</taxon>
        <taxon>Labeoninae</taxon>
        <taxon>Labeonini</taxon>
        <taxon>Labeo</taxon>
    </lineage>
</organism>
<name>A0ABQ8MQE2_LABRO</name>
<keyword evidence="2" id="KW-1185">Reference proteome</keyword>
<sequence length="61" mass="6980">MSEWRPVKPVTPEVKHICLQMKSNVESMAGLNFAVYIPVDFISKDEDGVNYTYIVKVIVCF</sequence>
<evidence type="ECO:0000313" key="2">
    <source>
        <dbReference type="Proteomes" id="UP000830375"/>
    </source>
</evidence>
<dbReference type="EMBL" id="JACTAM010000005">
    <property type="protein sequence ID" value="KAI2665050.1"/>
    <property type="molecule type" value="Genomic_DNA"/>
</dbReference>
<reference evidence="1 2" key="1">
    <citation type="submission" date="2022-01" db="EMBL/GenBank/DDBJ databases">
        <title>A high-quality chromosome-level genome assembly of rohu carp, Labeo rohita.</title>
        <authorList>
            <person name="Arick M.A. II"/>
            <person name="Hsu C.-Y."/>
            <person name="Magbanua Z."/>
            <person name="Pechanova O."/>
            <person name="Grover C."/>
            <person name="Miller E."/>
            <person name="Thrash A."/>
            <person name="Ezzel L."/>
            <person name="Alam S."/>
            <person name="Benzie J."/>
            <person name="Hamilton M."/>
            <person name="Karsi A."/>
            <person name="Lawrence M.L."/>
            <person name="Peterson D.G."/>
        </authorList>
    </citation>
    <scope>NUCLEOTIDE SEQUENCE [LARGE SCALE GENOMIC DNA]</scope>
    <source>
        <strain evidence="2">BAU-BD-2019</strain>
        <tissue evidence="1">Blood</tissue>
    </source>
</reference>
<accession>A0ABQ8MQE2</accession>
<evidence type="ECO:0000313" key="1">
    <source>
        <dbReference type="EMBL" id="KAI2665050.1"/>
    </source>
</evidence>
<dbReference type="Gene3D" id="3.10.450.10">
    <property type="match status" value="1"/>
</dbReference>
<dbReference type="Proteomes" id="UP000830375">
    <property type="component" value="Unassembled WGS sequence"/>
</dbReference>
<comment type="caution">
    <text evidence="1">The sequence shown here is derived from an EMBL/GenBank/DDBJ whole genome shotgun (WGS) entry which is preliminary data.</text>
</comment>
<protein>
    <submittedName>
        <fullName evidence="1">Cystatin-B</fullName>
    </submittedName>
</protein>
<proteinExistence type="predicted"/>